<feature type="transmembrane region" description="Helical" evidence="6">
    <location>
        <begin position="267"/>
        <end position="289"/>
    </location>
</feature>
<protein>
    <submittedName>
        <fullName evidence="7">Putative membrane protein</fullName>
    </submittedName>
</protein>
<evidence type="ECO:0000256" key="4">
    <source>
        <dbReference type="ARBA" id="ARBA00022989"/>
    </source>
</evidence>
<dbReference type="AlphaFoldDB" id="N0BKK8"/>
<evidence type="ECO:0000256" key="6">
    <source>
        <dbReference type="SAM" id="Phobius"/>
    </source>
</evidence>
<feature type="transmembrane region" description="Helical" evidence="6">
    <location>
        <begin position="452"/>
        <end position="474"/>
    </location>
</feature>
<dbReference type="PANTHER" id="PTHR30106">
    <property type="entry name" value="INNER MEMBRANE PROTEIN YEIH-RELATED"/>
    <property type="match status" value="1"/>
</dbReference>
<evidence type="ECO:0000256" key="2">
    <source>
        <dbReference type="ARBA" id="ARBA00022475"/>
    </source>
</evidence>
<accession>N0BKK8</accession>
<proteinExistence type="predicted"/>
<dbReference type="OrthoDB" id="26684at2157"/>
<dbReference type="GeneID" id="15392668"/>
<evidence type="ECO:0000313" key="8">
    <source>
        <dbReference type="Proteomes" id="UP000013307"/>
    </source>
</evidence>
<organism evidence="7 8">
    <name type="scientific">Archaeoglobus sulfaticallidus PM70-1</name>
    <dbReference type="NCBI Taxonomy" id="387631"/>
    <lineage>
        <taxon>Archaea</taxon>
        <taxon>Methanobacteriati</taxon>
        <taxon>Methanobacteriota</taxon>
        <taxon>Archaeoglobi</taxon>
        <taxon>Archaeoglobales</taxon>
        <taxon>Archaeoglobaceae</taxon>
        <taxon>Archaeoglobus</taxon>
    </lineage>
</organism>
<feature type="transmembrane region" description="Helical" evidence="6">
    <location>
        <begin position="68"/>
        <end position="87"/>
    </location>
</feature>
<feature type="transmembrane region" description="Helical" evidence="6">
    <location>
        <begin position="99"/>
        <end position="119"/>
    </location>
</feature>
<feature type="transmembrane region" description="Helical" evidence="6">
    <location>
        <begin position="199"/>
        <end position="219"/>
    </location>
</feature>
<dbReference type="PANTHER" id="PTHR30106:SF1">
    <property type="entry name" value="UPF0324 MEMBRANE PROTEIN FN0533"/>
    <property type="match status" value="1"/>
</dbReference>
<dbReference type="eggNOG" id="arCOG03874">
    <property type="taxonomic scope" value="Archaea"/>
</dbReference>
<keyword evidence="5 6" id="KW-0472">Membrane</keyword>
<feature type="transmembrane region" description="Helical" evidence="6">
    <location>
        <begin position="131"/>
        <end position="152"/>
    </location>
</feature>
<evidence type="ECO:0000256" key="1">
    <source>
        <dbReference type="ARBA" id="ARBA00004651"/>
    </source>
</evidence>
<dbReference type="RefSeq" id="WP_015590629.1">
    <property type="nucleotide sequence ID" value="NC_021169.1"/>
</dbReference>
<feature type="transmembrane region" description="Helical" evidence="6">
    <location>
        <begin position="345"/>
        <end position="366"/>
    </location>
</feature>
<dbReference type="EMBL" id="CP005290">
    <property type="protein sequence ID" value="AGK61031.1"/>
    <property type="molecule type" value="Genomic_DNA"/>
</dbReference>
<dbReference type="GO" id="GO:0005886">
    <property type="term" value="C:plasma membrane"/>
    <property type="evidence" value="ECO:0007669"/>
    <property type="project" value="UniProtKB-SubCell"/>
</dbReference>
<keyword evidence="8" id="KW-1185">Reference proteome</keyword>
<sequence length="484" mass="53485">MADERKWYTGMFSTEDWWAFWIGLFFVILGLIAAVTKIDLTGWIVAFGNWVDITKSFHAAHKDLMSPVASLIVSYVIFSIVTAIGAWAMKWNVKDYLKAWTLIFIITTIAYIIGQYGYLSATSNKWSKLGISWSLQIGGAYYIIALIIGLLIGNFAPKGFKEFMKRAARPEWFIKIAIVALGAKLGLKAIEATGFAMHLLFAGVCATIAAYLLFWPLAYTMSRKVFKLSKEWSACLASGISICGVSAAIATAGAIRARPIVPVMISSLIVVFAVIELVILPGVLVTTWFHEPIAAGASLGLTVKTDGADAAAGAILDQLMISKAASMGIYWDEGWILASAIMTKIWIDMFIGVWAFVLATVWVYYFERKPGEKVQKMEIWWRFPKFVIGYFVAMFSVMGLGLAGILSHESLEFGLKPVEGALRHFFFMLTFTSIGIVTDFRALKEEGLGRLAIAYAVILAVIIIPIGWFIAWLFHHGMVPPSPQ</sequence>
<evidence type="ECO:0000256" key="5">
    <source>
        <dbReference type="ARBA" id="ARBA00023136"/>
    </source>
</evidence>
<gene>
    <name evidence="7" type="ORF">Asulf_01027</name>
</gene>
<reference evidence="7 8" key="1">
    <citation type="journal article" date="2013" name="Genome Announc.">
        <title>Complete Genome Sequence of the Thermophilic and Facultatively Chemolithoautotrophic Sulfate Reducer Archaeoglobus sulfaticallidus Strain PM70-1T.</title>
        <authorList>
            <person name="Stokke R."/>
            <person name="Hocking W.P."/>
            <person name="Steinsbu B.O."/>
            <person name="Steen I.H."/>
        </authorList>
    </citation>
    <scope>NUCLEOTIDE SEQUENCE [LARGE SCALE GENOMIC DNA]</scope>
    <source>
        <strain evidence="7">PM70-1</strain>
    </source>
</reference>
<dbReference type="Pfam" id="PF03601">
    <property type="entry name" value="Cons_hypoth698"/>
    <property type="match status" value="1"/>
</dbReference>
<feature type="transmembrane region" description="Helical" evidence="6">
    <location>
        <begin position="387"/>
        <end position="406"/>
    </location>
</feature>
<dbReference type="Proteomes" id="UP000013307">
    <property type="component" value="Chromosome"/>
</dbReference>
<dbReference type="STRING" id="387631.Asulf_01027"/>
<dbReference type="HOGENOM" id="CLU_033541_6_0_2"/>
<feature type="transmembrane region" description="Helical" evidence="6">
    <location>
        <begin position="421"/>
        <end position="440"/>
    </location>
</feature>
<comment type="subcellular location">
    <subcellularLocation>
        <location evidence="1">Cell membrane</location>
        <topology evidence="1">Multi-pass membrane protein</topology>
    </subcellularLocation>
</comment>
<name>N0BKK8_9EURY</name>
<dbReference type="KEGG" id="ast:Asulf_01027"/>
<evidence type="ECO:0000313" key="7">
    <source>
        <dbReference type="EMBL" id="AGK61031.1"/>
    </source>
</evidence>
<feature type="transmembrane region" description="Helical" evidence="6">
    <location>
        <begin position="20"/>
        <end position="47"/>
    </location>
</feature>
<feature type="transmembrane region" description="Helical" evidence="6">
    <location>
        <begin position="231"/>
        <end position="255"/>
    </location>
</feature>
<keyword evidence="2" id="KW-1003">Cell membrane</keyword>
<evidence type="ECO:0000256" key="3">
    <source>
        <dbReference type="ARBA" id="ARBA00022692"/>
    </source>
</evidence>
<keyword evidence="4 6" id="KW-1133">Transmembrane helix</keyword>
<keyword evidence="3 6" id="KW-0812">Transmembrane</keyword>
<dbReference type="InterPro" id="IPR018383">
    <property type="entry name" value="UPF0324_pro"/>
</dbReference>